<keyword evidence="1" id="KW-0812">Transmembrane</keyword>
<sequence length="190" mass="19760">MTTTVYSVPSSAAAEPTLAICAGRVMTLAGSVFAAANLFQYGVYSGLLHLHPAALSLSWPAALIVFFTVLARLRAGGGANGRRVALWSRMAIGAQILIALGLLGVSLLRHDFTFMYWTSPVGLVIYGLAWMTAAARGGRGWMIVPSLGAFVAAGVVIALLGTPPAYLAYAAGLAAFVLLPGLWLMLGHKA</sequence>
<dbReference type="EMBL" id="CP062222">
    <property type="protein sequence ID" value="QTC91274.1"/>
    <property type="molecule type" value="Genomic_DNA"/>
</dbReference>
<protein>
    <submittedName>
        <fullName evidence="2">Uncharacterized protein</fullName>
    </submittedName>
</protein>
<proteinExistence type="predicted"/>
<dbReference type="RefSeq" id="WP_207870424.1">
    <property type="nucleotide sequence ID" value="NZ_CP062222.1"/>
</dbReference>
<evidence type="ECO:0000256" key="1">
    <source>
        <dbReference type="SAM" id="Phobius"/>
    </source>
</evidence>
<organism evidence="2 3">
    <name type="scientific">Brevundimonas goettingensis</name>
    <dbReference type="NCBI Taxonomy" id="2774190"/>
    <lineage>
        <taxon>Bacteria</taxon>
        <taxon>Pseudomonadati</taxon>
        <taxon>Pseudomonadota</taxon>
        <taxon>Alphaproteobacteria</taxon>
        <taxon>Caulobacterales</taxon>
        <taxon>Caulobacteraceae</taxon>
        <taxon>Brevundimonas</taxon>
    </lineage>
</organism>
<reference evidence="2" key="1">
    <citation type="submission" date="2020-09" db="EMBL/GenBank/DDBJ databases">
        <title>Brevundimonas sp. LVF2 isolated from a puddle in Goettingen, Germany.</title>
        <authorList>
            <person name="Friedrich I."/>
            <person name="Klassen A."/>
            <person name="Hannes N."/>
            <person name="Schneider D."/>
            <person name="Hertel R."/>
            <person name="Daniel R."/>
        </authorList>
    </citation>
    <scope>NUCLEOTIDE SEQUENCE</scope>
    <source>
        <strain evidence="2">LVF2</strain>
    </source>
</reference>
<keyword evidence="1" id="KW-0472">Membrane</keyword>
<gene>
    <name evidence="2" type="ORF">IFJ75_19095</name>
</gene>
<feature type="transmembrane region" description="Helical" evidence="1">
    <location>
        <begin position="140"/>
        <end position="160"/>
    </location>
</feature>
<name>A0A975C1F0_9CAUL</name>
<feature type="transmembrane region" description="Helical" evidence="1">
    <location>
        <begin position="166"/>
        <end position="186"/>
    </location>
</feature>
<keyword evidence="1" id="KW-1133">Transmembrane helix</keyword>
<dbReference type="AlphaFoldDB" id="A0A975C1F0"/>
<feature type="transmembrane region" description="Helical" evidence="1">
    <location>
        <begin position="53"/>
        <end position="73"/>
    </location>
</feature>
<evidence type="ECO:0000313" key="3">
    <source>
        <dbReference type="Proteomes" id="UP000663918"/>
    </source>
</evidence>
<accession>A0A975C1F0</accession>
<feature type="transmembrane region" description="Helical" evidence="1">
    <location>
        <begin position="85"/>
        <end position="108"/>
    </location>
</feature>
<dbReference type="Proteomes" id="UP000663918">
    <property type="component" value="Chromosome"/>
</dbReference>
<dbReference type="KEGG" id="bgoe:IFJ75_19095"/>
<feature type="transmembrane region" description="Helical" evidence="1">
    <location>
        <begin position="114"/>
        <end position="133"/>
    </location>
</feature>
<evidence type="ECO:0000313" key="2">
    <source>
        <dbReference type="EMBL" id="QTC91274.1"/>
    </source>
</evidence>
<keyword evidence="3" id="KW-1185">Reference proteome</keyword>